<feature type="transmembrane region" description="Helical" evidence="1">
    <location>
        <begin position="240"/>
        <end position="260"/>
    </location>
</feature>
<reference evidence="2 3" key="1">
    <citation type="submission" date="2019-05" db="EMBL/GenBank/DDBJ databases">
        <title>Algicella ahnfeltiae gen. nov., sp. nov., a novel marine bacterium of the family Flavobacteriaceae isolated from a red alga.</title>
        <authorList>
            <person name="Nedashkovskaya O.I."/>
            <person name="Kukhlevskiy A.D."/>
            <person name="Kim S.-G."/>
            <person name="Zhukova N.V."/>
            <person name="Mikhailov V.V."/>
        </authorList>
    </citation>
    <scope>NUCLEOTIDE SEQUENCE [LARGE SCALE GENOMIC DNA]</scope>
    <source>
        <strain evidence="2 3">10Alg115</strain>
    </source>
</reference>
<feature type="transmembrane region" description="Helical" evidence="1">
    <location>
        <begin position="476"/>
        <end position="494"/>
    </location>
</feature>
<evidence type="ECO:0000313" key="2">
    <source>
        <dbReference type="EMBL" id="QCX40891.1"/>
    </source>
</evidence>
<keyword evidence="1" id="KW-1133">Transmembrane helix</keyword>
<dbReference type="Proteomes" id="UP000306229">
    <property type="component" value="Chromosome"/>
</dbReference>
<keyword evidence="1" id="KW-0812">Transmembrane</keyword>
<proteinExistence type="predicted"/>
<dbReference type="RefSeq" id="WP_138952223.1">
    <property type="nucleotide sequence ID" value="NZ_CP040749.1"/>
</dbReference>
<feature type="transmembrane region" description="Helical" evidence="1">
    <location>
        <begin position="212"/>
        <end position="233"/>
    </location>
</feature>
<dbReference type="KEGG" id="fbe:FF125_21485"/>
<evidence type="ECO:0000313" key="3">
    <source>
        <dbReference type="Proteomes" id="UP000306229"/>
    </source>
</evidence>
<feature type="transmembrane region" description="Helical" evidence="1">
    <location>
        <begin position="141"/>
        <end position="160"/>
    </location>
</feature>
<accession>A0A5B7TZX9</accession>
<organism evidence="2 3">
    <name type="scientific">Aureibaculum algae</name>
    <dbReference type="NCBI Taxonomy" id="2584122"/>
    <lineage>
        <taxon>Bacteria</taxon>
        <taxon>Pseudomonadati</taxon>
        <taxon>Bacteroidota</taxon>
        <taxon>Flavobacteriia</taxon>
        <taxon>Flavobacteriales</taxon>
        <taxon>Flavobacteriaceae</taxon>
        <taxon>Aureibaculum</taxon>
    </lineage>
</organism>
<keyword evidence="3" id="KW-1185">Reference proteome</keyword>
<evidence type="ECO:0000256" key="1">
    <source>
        <dbReference type="SAM" id="Phobius"/>
    </source>
</evidence>
<feature type="transmembrane region" description="Helical" evidence="1">
    <location>
        <begin position="442"/>
        <end position="464"/>
    </location>
</feature>
<feature type="transmembrane region" description="Helical" evidence="1">
    <location>
        <begin position="180"/>
        <end position="206"/>
    </location>
</feature>
<keyword evidence="1" id="KW-0472">Membrane</keyword>
<sequence>MQEKENDDKTEVLIASIKEKIGFPVNQFVVQAIIESFGIRNIDVKTDYGKNSIKELGNYIYNQLITESPDTLKNENEKNLLEEEATISISNYTVVKTKLFLKYFPSGLFHLFPVFLQIAAIVIFGYSLWTYLGFNELQSTAVVFGVILGLVLTGGFVQVIGRQASFYWYHDDLTMVKKTIYKIIIDGIKAMLAVFIFIAIINFMVYLYPFQFLLIVFSYALLIGVLLLFLAPMHTIKKRWVVSVAILVGTILAITLKTYTTLNIYLTHWIGIAMAISMMFFYLKFFFRKIEINKDNTIDSGLAIIYKNYSYFIYGTLVYVFVFTDRIIAWSTSAREVPYIVYYEKNYEIGMDIAILVFLLLAGILEYNIAAFTKFLNLLIKSTPFNEYRKFNKRFYNAYWRQVGLLFLCSFIIFFIIYLAIVEPWGYEAYFKEPLSKLSVKVTILGAVGYTFFTWGMLNALYLFTLNQPNSAVKAITIAICVNIVVGILASRIFSYENSTWGMLIGSVIFMLITLKECLNFFKNLDYYYNASH</sequence>
<feature type="transmembrane region" description="Helical" evidence="1">
    <location>
        <begin position="398"/>
        <end position="422"/>
    </location>
</feature>
<feature type="transmembrane region" description="Helical" evidence="1">
    <location>
        <begin position="500"/>
        <end position="519"/>
    </location>
</feature>
<dbReference type="AlphaFoldDB" id="A0A5B7TZX9"/>
<feature type="transmembrane region" description="Helical" evidence="1">
    <location>
        <begin position="349"/>
        <end position="377"/>
    </location>
</feature>
<feature type="transmembrane region" description="Helical" evidence="1">
    <location>
        <begin position="108"/>
        <end position="129"/>
    </location>
</feature>
<name>A0A5B7TZX9_9FLAO</name>
<feature type="transmembrane region" description="Helical" evidence="1">
    <location>
        <begin position="308"/>
        <end position="329"/>
    </location>
</feature>
<dbReference type="OrthoDB" id="442385at2"/>
<protein>
    <submittedName>
        <fullName evidence="2">Uncharacterized protein</fullName>
    </submittedName>
</protein>
<gene>
    <name evidence="2" type="ORF">FF125_21485</name>
</gene>
<feature type="transmembrane region" description="Helical" evidence="1">
    <location>
        <begin position="266"/>
        <end position="287"/>
    </location>
</feature>
<dbReference type="EMBL" id="CP040749">
    <property type="protein sequence ID" value="QCX40891.1"/>
    <property type="molecule type" value="Genomic_DNA"/>
</dbReference>